<name>A0A101GYM5_9BACT</name>
<comment type="caution">
    <text evidence="4">The sequence shown here is derived from an EMBL/GenBank/DDBJ whole genome shotgun (WGS) entry which is preliminary data.</text>
</comment>
<feature type="domain" description="Methyltransferase small" evidence="3">
    <location>
        <begin position="32"/>
        <end position="197"/>
    </location>
</feature>
<dbReference type="GO" id="GO:0032259">
    <property type="term" value="P:methylation"/>
    <property type="evidence" value="ECO:0007669"/>
    <property type="project" value="UniProtKB-KW"/>
</dbReference>
<organism evidence="4 6">
    <name type="scientific">Mesotoga infera</name>
    <dbReference type="NCBI Taxonomy" id="1236046"/>
    <lineage>
        <taxon>Bacteria</taxon>
        <taxon>Thermotogati</taxon>
        <taxon>Thermotogota</taxon>
        <taxon>Thermotogae</taxon>
        <taxon>Kosmotogales</taxon>
        <taxon>Kosmotogaceae</taxon>
        <taxon>Mesotoga</taxon>
    </lineage>
</organism>
<reference evidence="4" key="1">
    <citation type="journal article" date="2015" name="MBio">
        <title>Genome-resolved metagenomic analysis reveals roles for candidate phyla and other microbial community members in biogeochemical transformations in oil reservoirs.</title>
        <authorList>
            <person name="Hu P."/>
            <person name="Tom L."/>
            <person name="Singh A."/>
            <person name="Thomas B.C."/>
            <person name="Baker B.J."/>
            <person name="Piceno Y.M."/>
            <person name="Andersen G.L."/>
            <person name="Banfield J.F."/>
        </authorList>
    </citation>
    <scope>NUCLEOTIDE SEQUENCE [LARGE SCALE GENOMIC DNA]</scope>
    <source>
        <strain evidence="4">46_47</strain>
        <strain evidence="5">46_70</strain>
    </source>
</reference>
<dbReference type="CDD" id="cd02440">
    <property type="entry name" value="AdoMet_MTases"/>
    <property type="match status" value="1"/>
</dbReference>
<evidence type="ECO:0000313" key="5">
    <source>
        <dbReference type="EMBL" id="KUK89984.1"/>
    </source>
</evidence>
<accession>A0A101GYM5</accession>
<dbReference type="Proteomes" id="UP000054260">
    <property type="component" value="Unassembled WGS sequence"/>
</dbReference>
<proteinExistence type="predicted"/>
<evidence type="ECO:0000313" key="7">
    <source>
        <dbReference type="Proteomes" id="UP000055014"/>
    </source>
</evidence>
<dbReference type="Proteomes" id="UP000055014">
    <property type="component" value="Unassembled WGS sequence"/>
</dbReference>
<dbReference type="InterPro" id="IPR029063">
    <property type="entry name" value="SAM-dependent_MTases_sf"/>
</dbReference>
<keyword evidence="1 4" id="KW-0489">Methyltransferase</keyword>
<evidence type="ECO:0000313" key="4">
    <source>
        <dbReference type="EMBL" id="KUK67111.1"/>
    </source>
</evidence>
<dbReference type="EMBL" id="LGGH01000128">
    <property type="protein sequence ID" value="KUK67111.1"/>
    <property type="molecule type" value="Genomic_DNA"/>
</dbReference>
<evidence type="ECO:0000256" key="2">
    <source>
        <dbReference type="ARBA" id="ARBA00022679"/>
    </source>
</evidence>
<dbReference type="SUPFAM" id="SSF53335">
    <property type="entry name" value="S-adenosyl-L-methionine-dependent methyltransferases"/>
    <property type="match status" value="1"/>
</dbReference>
<keyword evidence="2" id="KW-0808">Transferase</keyword>
<dbReference type="InterPro" id="IPR007848">
    <property type="entry name" value="Small_mtfrase_dom"/>
</dbReference>
<gene>
    <name evidence="4" type="ORF">XD86_0894</name>
    <name evidence="5" type="ORF">XE02_0756</name>
</gene>
<reference evidence="6 7" key="2">
    <citation type="journal article" date="2015" name="MBio">
        <title>Genome-Resolved Metagenomic Analysis Reveals Roles for Candidate Phyla and Other Microbial Community Members in Biogeochemical Transformations in Oil Reservoirs.</title>
        <authorList>
            <person name="Hu P."/>
            <person name="Tom L."/>
            <person name="Singh A."/>
            <person name="Thomas B.C."/>
            <person name="Baker B.J."/>
            <person name="Piceno Y.M."/>
            <person name="Andersen G.L."/>
            <person name="Banfield J.F."/>
        </authorList>
    </citation>
    <scope>NUCLEOTIDE SEQUENCE [LARGE SCALE GENOMIC DNA]</scope>
</reference>
<dbReference type="PATRIC" id="fig|1236046.5.peg.346"/>
<evidence type="ECO:0000256" key="1">
    <source>
        <dbReference type="ARBA" id="ARBA00022603"/>
    </source>
</evidence>
<dbReference type="GO" id="GO:0008757">
    <property type="term" value="F:S-adenosylmethionine-dependent methyltransferase activity"/>
    <property type="evidence" value="ECO:0007669"/>
    <property type="project" value="InterPro"/>
</dbReference>
<dbReference type="Pfam" id="PF05175">
    <property type="entry name" value="MTS"/>
    <property type="match status" value="1"/>
</dbReference>
<dbReference type="PANTHER" id="PTHR47816:SF4">
    <property type="entry name" value="RIBOSOMAL RNA SMALL SUBUNIT METHYLTRANSFERASE C"/>
    <property type="match status" value="1"/>
</dbReference>
<dbReference type="EMBL" id="LGGW01000058">
    <property type="protein sequence ID" value="KUK89984.1"/>
    <property type="molecule type" value="Genomic_DNA"/>
</dbReference>
<dbReference type="PANTHER" id="PTHR47816">
    <property type="entry name" value="RIBOSOMAL RNA SMALL SUBUNIT METHYLTRANSFERASE C"/>
    <property type="match status" value="1"/>
</dbReference>
<evidence type="ECO:0000313" key="6">
    <source>
        <dbReference type="Proteomes" id="UP000054260"/>
    </source>
</evidence>
<evidence type="ECO:0000259" key="3">
    <source>
        <dbReference type="Pfam" id="PF05175"/>
    </source>
</evidence>
<sequence length="202" mass="22461">MKENFQHYYTDQTGPPKIIKTASLILKNGNSYSFKSPEGVFAFGKIDRASLLLIENCLLEGRESLLDLGCGYGAVGITLKREYPDLRLFMSDVNTRAVTFSKINARDHNVEADIRKGELYSPWEGLLFDSILSNPPIAAGKAVWQRLVIEAPKMLTESGTLQIVAYHNKGGSRLEGIMKETFGNVITRTKSGGIRVYVSRKV</sequence>
<dbReference type="Gene3D" id="3.40.50.150">
    <property type="entry name" value="Vaccinia Virus protein VP39"/>
    <property type="match status" value="1"/>
</dbReference>
<dbReference type="InterPro" id="IPR046977">
    <property type="entry name" value="RsmC/RlmG"/>
</dbReference>
<dbReference type="AlphaFoldDB" id="A0A101GYM5"/>
<protein>
    <submittedName>
        <fullName evidence="4">16S RNA methylase RsmC</fullName>
    </submittedName>
</protein>